<protein>
    <recommendedName>
        <fullName evidence="4">DUF3649 domain-containing protein</fullName>
    </recommendedName>
</protein>
<organism evidence="2 3">
    <name type="scientific">Colwellia psychrerythraea</name>
    <name type="common">Vibrio psychroerythus</name>
    <dbReference type="NCBI Taxonomy" id="28229"/>
    <lineage>
        <taxon>Bacteria</taxon>
        <taxon>Pseudomonadati</taxon>
        <taxon>Pseudomonadota</taxon>
        <taxon>Gammaproteobacteria</taxon>
        <taxon>Alteromonadales</taxon>
        <taxon>Colwelliaceae</taxon>
        <taxon>Colwellia</taxon>
    </lineage>
</organism>
<comment type="caution">
    <text evidence="2">The sequence shown here is derived from an EMBL/GenBank/DDBJ whole genome shotgun (WGS) entry which is preliminary data.</text>
</comment>
<keyword evidence="1" id="KW-1133">Transmembrane helix</keyword>
<keyword evidence="1" id="KW-0472">Membrane</keyword>
<feature type="transmembrane region" description="Helical" evidence="1">
    <location>
        <begin position="84"/>
        <end position="103"/>
    </location>
</feature>
<proteinExistence type="predicted"/>
<evidence type="ECO:0008006" key="4">
    <source>
        <dbReference type="Google" id="ProtNLM"/>
    </source>
</evidence>
<evidence type="ECO:0000313" key="2">
    <source>
        <dbReference type="EMBL" id="KGJ92693.1"/>
    </source>
</evidence>
<dbReference type="PATRIC" id="fig|28229.4.peg.1985"/>
<evidence type="ECO:0000313" key="3">
    <source>
        <dbReference type="Proteomes" id="UP000029843"/>
    </source>
</evidence>
<feature type="transmembrane region" description="Helical" evidence="1">
    <location>
        <begin position="20"/>
        <end position="44"/>
    </location>
</feature>
<name>A0A099KSS8_COLPS</name>
<keyword evidence="1" id="KW-0812">Transmembrane</keyword>
<dbReference type="Proteomes" id="UP000029843">
    <property type="component" value="Unassembled WGS sequence"/>
</dbReference>
<dbReference type="EMBL" id="JQED01000017">
    <property type="protein sequence ID" value="KGJ92693.1"/>
    <property type="molecule type" value="Genomic_DNA"/>
</dbReference>
<gene>
    <name evidence="2" type="ORF">ND2E_2941</name>
</gene>
<accession>A0A099KSS8</accession>
<feature type="transmembrane region" description="Helical" evidence="1">
    <location>
        <begin position="56"/>
        <end position="78"/>
    </location>
</feature>
<sequence>MECLVSYFINFFNEPSPRWAIFSRVLAATFGGYALATSSALFISQLLSSSAGRYQAIHIGLLLSFLVYACAAMWVFSASNATKAWIGLIKWNLAFLFGTWLLMQFSGASH</sequence>
<evidence type="ECO:0000256" key="1">
    <source>
        <dbReference type="SAM" id="Phobius"/>
    </source>
</evidence>
<reference evidence="2 3" key="1">
    <citation type="submission" date="2014-08" db="EMBL/GenBank/DDBJ databases">
        <title>Genomic and Phenotypic Diversity of Colwellia psychrerythraea strains from Disparate Marine Basins.</title>
        <authorList>
            <person name="Techtmann S.M."/>
            <person name="Stelling S.C."/>
            <person name="Utturkar S.M."/>
            <person name="Alshibli N."/>
            <person name="Harris A."/>
            <person name="Brown S.D."/>
            <person name="Hazen T.C."/>
        </authorList>
    </citation>
    <scope>NUCLEOTIDE SEQUENCE [LARGE SCALE GENOMIC DNA]</scope>
    <source>
        <strain evidence="2 3">ND2E</strain>
    </source>
</reference>
<dbReference type="AlphaFoldDB" id="A0A099KSS8"/>
<dbReference type="OrthoDB" id="1684279at2"/>